<protein>
    <submittedName>
        <fullName evidence="2">Uncharacterized protein</fullName>
    </submittedName>
</protein>
<feature type="chain" id="PRO_5012778057" evidence="1">
    <location>
        <begin position="18"/>
        <end position="445"/>
    </location>
</feature>
<evidence type="ECO:0000313" key="2">
    <source>
        <dbReference type="EMBL" id="ORE14468.1"/>
    </source>
</evidence>
<dbReference type="EMBL" id="KV921470">
    <property type="protein sequence ID" value="ORE14468.1"/>
    <property type="molecule type" value="Genomic_DNA"/>
</dbReference>
<sequence>MMLIMLVIATICIRGFWKSYIDSSLSMICPETLHLRRNELSEYGPGDRRMLWSQGERINNYSQRQAADSVQVPQFNPSSYDMNASSNSVPHVDTSNEDYDYNPMSYLLSDDLLDFNQNTQSMEDKARDRAISVLSAEQRVLRKSITRQREINYKIPASKSKGLFSQLDFSCELTCCQHISYDLPYELEYKTVDLEKLDIVLNQQNTLEHTAWMSTALINVMSKCGLVLMCDLPQKKGYCMFRMPNAFINTPASYLLETPVPHEKHNILLSLTRHPFLLHPREFQKLWLSKDNPVMLEYVEKALWGAIIRKTCQLYPLIFSNAYVKRTSSAMAYLPCISQSIYRVMETARVASKSDFVDKITSNLEVIEENTRTMRPTVEGGGGSKDDVFNITTTLTLGLYHCIKNQHKRKSTQLSPVAVQRPPDANNTITHLWSITCSTNSVNFI</sequence>
<dbReference type="VEuPathDB" id="FungiDB:BCV72DRAFT_244719"/>
<evidence type="ECO:0000256" key="1">
    <source>
        <dbReference type="SAM" id="SignalP"/>
    </source>
</evidence>
<feature type="signal peptide" evidence="1">
    <location>
        <begin position="1"/>
        <end position="17"/>
    </location>
</feature>
<accession>A0A1X0RRE7</accession>
<keyword evidence="1" id="KW-0732">Signal</keyword>
<name>A0A1X0RRE7_RHIZD</name>
<dbReference type="AlphaFoldDB" id="A0A1X0RRE7"/>
<gene>
    <name evidence="2" type="ORF">BCV71DRAFT_238401</name>
</gene>
<dbReference type="OMA" id="CHLYPLI"/>
<organism evidence="2 3">
    <name type="scientific">Rhizopus microsporus</name>
    <dbReference type="NCBI Taxonomy" id="58291"/>
    <lineage>
        <taxon>Eukaryota</taxon>
        <taxon>Fungi</taxon>
        <taxon>Fungi incertae sedis</taxon>
        <taxon>Mucoromycota</taxon>
        <taxon>Mucoromycotina</taxon>
        <taxon>Mucoromycetes</taxon>
        <taxon>Mucorales</taxon>
        <taxon>Mucorineae</taxon>
        <taxon>Rhizopodaceae</taxon>
        <taxon>Rhizopus</taxon>
    </lineage>
</organism>
<dbReference type="Proteomes" id="UP000242381">
    <property type="component" value="Unassembled WGS sequence"/>
</dbReference>
<evidence type="ECO:0000313" key="3">
    <source>
        <dbReference type="Proteomes" id="UP000242381"/>
    </source>
</evidence>
<reference evidence="2 3" key="1">
    <citation type="journal article" date="2016" name="Proc. Natl. Acad. Sci. U.S.A.">
        <title>Lipid metabolic changes in an early divergent fungus govern the establishment of a mutualistic symbiosis with endobacteria.</title>
        <authorList>
            <person name="Lastovetsky O.A."/>
            <person name="Gaspar M.L."/>
            <person name="Mondo S.J."/>
            <person name="LaButti K.M."/>
            <person name="Sandor L."/>
            <person name="Grigoriev I.V."/>
            <person name="Henry S.A."/>
            <person name="Pawlowska T.E."/>
        </authorList>
    </citation>
    <scope>NUCLEOTIDE SEQUENCE [LARGE SCALE GENOMIC DNA]</scope>
    <source>
        <strain evidence="2 3">ATCC 11559</strain>
    </source>
</reference>
<proteinExistence type="predicted"/>